<dbReference type="AlphaFoldDB" id="A0A3N4IHH7"/>
<accession>A0A3N4IHH7</accession>
<sequence length="192" mass="22008">MATRRSETRHHILAPPRFRPARIYNTDPIEDSLHQEAFERRRRLERLAIAKFLNIPIHTEEEMKAIEDAINKDDERKAMNWSWKEEARRKAERHAAMEKEKNIPDPTAKVVPPKSQDDEAGWIVVDEHTLSRVSALSVEDIPADATSNLVDNSSRFDQPVRSLGLEPDIDTFRTTTTYAGLTPTASRGDRVN</sequence>
<gene>
    <name evidence="2" type="ORF">BJ508DRAFT_303968</name>
</gene>
<evidence type="ECO:0000256" key="1">
    <source>
        <dbReference type="SAM" id="MobiDB-lite"/>
    </source>
</evidence>
<organism evidence="2 3">
    <name type="scientific">Ascobolus immersus RN42</name>
    <dbReference type="NCBI Taxonomy" id="1160509"/>
    <lineage>
        <taxon>Eukaryota</taxon>
        <taxon>Fungi</taxon>
        <taxon>Dikarya</taxon>
        <taxon>Ascomycota</taxon>
        <taxon>Pezizomycotina</taxon>
        <taxon>Pezizomycetes</taxon>
        <taxon>Pezizales</taxon>
        <taxon>Ascobolaceae</taxon>
        <taxon>Ascobolus</taxon>
    </lineage>
</organism>
<protein>
    <submittedName>
        <fullName evidence="2">Uncharacterized protein</fullName>
    </submittedName>
</protein>
<evidence type="ECO:0000313" key="2">
    <source>
        <dbReference type="EMBL" id="RPA84138.1"/>
    </source>
</evidence>
<dbReference type="EMBL" id="ML119660">
    <property type="protein sequence ID" value="RPA84138.1"/>
    <property type="molecule type" value="Genomic_DNA"/>
</dbReference>
<keyword evidence="3" id="KW-1185">Reference proteome</keyword>
<proteinExistence type="predicted"/>
<reference evidence="2 3" key="1">
    <citation type="journal article" date="2018" name="Nat. Ecol. Evol.">
        <title>Pezizomycetes genomes reveal the molecular basis of ectomycorrhizal truffle lifestyle.</title>
        <authorList>
            <person name="Murat C."/>
            <person name="Payen T."/>
            <person name="Noel B."/>
            <person name="Kuo A."/>
            <person name="Morin E."/>
            <person name="Chen J."/>
            <person name="Kohler A."/>
            <person name="Krizsan K."/>
            <person name="Balestrini R."/>
            <person name="Da Silva C."/>
            <person name="Montanini B."/>
            <person name="Hainaut M."/>
            <person name="Levati E."/>
            <person name="Barry K.W."/>
            <person name="Belfiori B."/>
            <person name="Cichocki N."/>
            <person name="Clum A."/>
            <person name="Dockter R.B."/>
            <person name="Fauchery L."/>
            <person name="Guy J."/>
            <person name="Iotti M."/>
            <person name="Le Tacon F."/>
            <person name="Lindquist E.A."/>
            <person name="Lipzen A."/>
            <person name="Malagnac F."/>
            <person name="Mello A."/>
            <person name="Molinier V."/>
            <person name="Miyauchi S."/>
            <person name="Poulain J."/>
            <person name="Riccioni C."/>
            <person name="Rubini A."/>
            <person name="Sitrit Y."/>
            <person name="Splivallo R."/>
            <person name="Traeger S."/>
            <person name="Wang M."/>
            <person name="Zifcakova L."/>
            <person name="Wipf D."/>
            <person name="Zambonelli A."/>
            <person name="Paolocci F."/>
            <person name="Nowrousian M."/>
            <person name="Ottonello S."/>
            <person name="Baldrian P."/>
            <person name="Spatafora J.W."/>
            <person name="Henrissat B."/>
            <person name="Nagy L.G."/>
            <person name="Aury J.M."/>
            <person name="Wincker P."/>
            <person name="Grigoriev I.V."/>
            <person name="Bonfante P."/>
            <person name="Martin F.M."/>
        </authorList>
    </citation>
    <scope>NUCLEOTIDE SEQUENCE [LARGE SCALE GENOMIC DNA]</scope>
    <source>
        <strain evidence="2 3">RN42</strain>
    </source>
</reference>
<evidence type="ECO:0000313" key="3">
    <source>
        <dbReference type="Proteomes" id="UP000275078"/>
    </source>
</evidence>
<name>A0A3N4IHH7_ASCIM</name>
<feature type="compositionally biased region" description="Basic and acidic residues" evidence="1">
    <location>
        <begin position="94"/>
        <end position="103"/>
    </location>
</feature>
<feature type="region of interest" description="Disordered" evidence="1">
    <location>
        <begin position="94"/>
        <end position="116"/>
    </location>
</feature>
<dbReference type="Proteomes" id="UP000275078">
    <property type="component" value="Unassembled WGS sequence"/>
</dbReference>